<comment type="caution">
    <text evidence="9">The sequence shown here is derived from an EMBL/GenBank/DDBJ whole genome shotgun (WGS) entry which is preliminary data.</text>
</comment>
<dbReference type="SUPFAM" id="SSF141523">
    <property type="entry name" value="L,D-transpeptidase catalytic domain-like"/>
    <property type="match status" value="1"/>
</dbReference>
<dbReference type="InterPro" id="IPR038063">
    <property type="entry name" value="Transpep_catalytic_dom"/>
</dbReference>
<dbReference type="GO" id="GO:0009252">
    <property type="term" value="P:peptidoglycan biosynthetic process"/>
    <property type="evidence" value="ECO:0007669"/>
    <property type="project" value="UniProtKB-UniPathway"/>
</dbReference>
<dbReference type="AlphaFoldDB" id="A0A363ULX5"/>
<dbReference type="CDD" id="cd16913">
    <property type="entry name" value="YkuD_like"/>
    <property type="match status" value="1"/>
</dbReference>
<comment type="pathway">
    <text evidence="1 7">Cell wall biogenesis; peptidoglycan biosynthesis.</text>
</comment>
<keyword evidence="10" id="KW-1185">Reference proteome</keyword>
<proteinExistence type="inferred from homology"/>
<dbReference type="GO" id="GO:0016740">
    <property type="term" value="F:transferase activity"/>
    <property type="evidence" value="ECO:0007669"/>
    <property type="project" value="UniProtKB-KW"/>
</dbReference>
<organism evidence="9 10">
    <name type="scientific">Abyssibacter profundi</name>
    <dbReference type="NCBI Taxonomy" id="2182787"/>
    <lineage>
        <taxon>Bacteria</taxon>
        <taxon>Pseudomonadati</taxon>
        <taxon>Pseudomonadota</taxon>
        <taxon>Gammaproteobacteria</taxon>
        <taxon>Chromatiales</taxon>
        <taxon>Oceanococcaceae</taxon>
        <taxon>Abyssibacter</taxon>
    </lineage>
</organism>
<dbReference type="Pfam" id="PF03734">
    <property type="entry name" value="YkuD"/>
    <property type="match status" value="1"/>
</dbReference>
<dbReference type="PROSITE" id="PS52029">
    <property type="entry name" value="LD_TPASE"/>
    <property type="match status" value="1"/>
</dbReference>
<evidence type="ECO:0000256" key="1">
    <source>
        <dbReference type="ARBA" id="ARBA00004752"/>
    </source>
</evidence>
<dbReference type="GO" id="GO:0008360">
    <property type="term" value="P:regulation of cell shape"/>
    <property type="evidence" value="ECO:0007669"/>
    <property type="project" value="UniProtKB-UniRule"/>
</dbReference>
<dbReference type="EMBL" id="QEQK01000005">
    <property type="protein sequence ID" value="PWN56404.1"/>
    <property type="molecule type" value="Genomic_DNA"/>
</dbReference>
<keyword evidence="3" id="KW-0808">Transferase</keyword>
<comment type="similarity">
    <text evidence="2">Belongs to the YkuD family.</text>
</comment>
<evidence type="ECO:0000259" key="8">
    <source>
        <dbReference type="PROSITE" id="PS52029"/>
    </source>
</evidence>
<reference evidence="9 10" key="1">
    <citation type="submission" date="2018-05" db="EMBL/GenBank/DDBJ databases">
        <title>Abyssibacter profundi OUC007T gen. nov., sp. nov, a marine bacterium isolated from seawater of the Mariana Trench.</title>
        <authorList>
            <person name="Zhou S."/>
        </authorList>
    </citation>
    <scope>NUCLEOTIDE SEQUENCE [LARGE SCALE GENOMIC DNA]</scope>
    <source>
        <strain evidence="9 10">OUC007</strain>
    </source>
</reference>
<protein>
    <recommendedName>
        <fullName evidence="8">L,D-TPase catalytic domain-containing protein</fullName>
    </recommendedName>
</protein>
<evidence type="ECO:0000256" key="6">
    <source>
        <dbReference type="ARBA" id="ARBA00023316"/>
    </source>
</evidence>
<dbReference type="OrthoDB" id="9809748at2"/>
<feature type="active site" description="Proton donor/acceptor" evidence="7">
    <location>
        <position position="152"/>
    </location>
</feature>
<keyword evidence="6 7" id="KW-0961">Cell wall biogenesis/degradation</keyword>
<dbReference type="InterPro" id="IPR005490">
    <property type="entry name" value="LD_TPept_cat_dom"/>
</dbReference>
<dbReference type="PANTHER" id="PTHR36699">
    <property type="entry name" value="LD-TRANSPEPTIDASE"/>
    <property type="match status" value="1"/>
</dbReference>
<dbReference type="PANTHER" id="PTHR36699:SF1">
    <property type="entry name" value="L,D-TRANSPEPTIDASE YAFK-RELATED"/>
    <property type="match status" value="1"/>
</dbReference>
<evidence type="ECO:0000313" key="10">
    <source>
        <dbReference type="Proteomes" id="UP000251800"/>
    </source>
</evidence>
<feature type="active site" description="Nucleophile" evidence="7">
    <location>
        <position position="174"/>
    </location>
</feature>
<keyword evidence="4 7" id="KW-0133">Cell shape</keyword>
<sequence>MMSAISVLSAGVIGRIRASMLRQGSARCDNAVMRPTIHMLAPLAVLLAVLCWPLEAQADAQTWLQIDKSARTLTLFEGEQAVLEYPIALGRNPIGAKQRQGDGKTPEGRYFIRSRLRASRFHLALQVSYPSLADQMLADALGVPAGGQIMIHGVGPNAPPAAAHHPLSDWTDGCIAVTDAQIEVLWQRVPVGTPVDIRP</sequence>
<dbReference type="GO" id="GO:0071555">
    <property type="term" value="P:cell wall organization"/>
    <property type="evidence" value="ECO:0007669"/>
    <property type="project" value="UniProtKB-UniRule"/>
</dbReference>
<evidence type="ECO:0000256" key="7">
    <source>
        <dbReference type="PROSITE-ProRule" id="PRU01373"/>
    </source>
</evidence>
<evidence type="ECO:0000313" key="9">
    <source>
        <dbReference type="EMBL" id="PWN56404.1"/>
    </source>
</evidence>
<name>A0A363ULX5_9GAMM</name>
<feature type="domain" description="L,D-TPase catalytic" evidence="8">
    <location>
        <begin position="62"/>
        <end position="198"/>
    </location>
</feature>
<gene>
    <name evidence="9" type="ORF">DEH80_06075</name>
</gene>
<evidence type="ECO:0000256" key="5">
    <source>
        <dbReference type="ARBA" id="ARBA00022984"/>
    </source>
</evidence>
<evidence type="ECO:0000256" key="3">
    <source>
        <dbReference type="ARBA" id="ARBA00022679"/>
    </source>
</evidence>
<evidence type="ECO:0000256" key="2">
    <source>
        <dbReference type="ARBA" id="ARBA00005992"/>
    </source>
</evidence>
<keyword evidence="5 7" id="KW-0573">Peptidoglycan synthesis</keyword>
<dbReference type="Gene3D" id="2.40.440.10">
    <property type="entry name" value="L,D-transpeptidase catalytic domain-like"/>
    <property type="match status" value="1"/>
</dbReference>
<dbReference type="UniPathway" id="UPA00219"/>
<dbReference type="Proteomes" id="UP000251800">
    <property type="component" value="Unassembled WGS sequence"/>
</dbReference>
<dbReference type="GO" id="GO:0004180">
    <property type="term" value="F:carboxypeptidase activity"/>
    <property type="evidence" value="ECO:0007669"/>
    <property type="project" value="UniProtKB-ARBA"/>
</dbReference>
<accession>A0A363ULX5</accession>
<evidence type="ECO:0000256" key="4">
    <source>
        <dbReference type="ARBA" id="ARBA00022960"/>
    </source>
</evidence>